<feature type="compositionally biased region" description="Polar residues" evidence="1">
    <location>
        <begin position="1"/>
        <end position="10"/>
    </location>
</feature>
<feature type="region of interest" description="Disordered" evidence="1">
    <location>
        <begin position="1"/>
        <end position="28"/>
    </location>
</feature>
<protein>
    <submittedName>
        <fullName evidence="2">Uncharacterized protein</fullName>
    </submittedName>
</protein>
<feature type="region of interest" description="Disordered" evidence="1">
    <location>
        <begin position="83"/>
        <end position="103"/>
    </location>
</feature>
<gene>
    <name evidence="2" type="ORF">NEMBOFW57_005843</name>
</gene>
<evidence type="ECO:0000313" key="2">
    <source>
        <dbReference type="EMBL" id="KAG7289472.1"/>
    </source>
</evidence>
<dbReference type="Proteomes" id="UP001197093">
    <property type="component" value="Unassembled WGS sequence"/>
</dbReference>
<sequence>MPQGTMSYHHSTADYGQPDSRQTQSFGGTYTPAMMYNVQQTGGPQSAAVYDASQQFSSRQAAGLPMMGTDVTAPYFSSEPTNAAATSSLQAQTASSSTPQVYQQPGLHGYSAGSMPAIGGMTTQSTPATDVRMEEEYPAAAGLDEAYASYQTALKEIFQNVRNGVLATASESLLGVSDWLLSHVVELGLTSDDQNLHDERIKLWNDFNHAWLAMFQRQKEMMESGQQLQRGQSLVPQDGLQKMGKDLVRLCDSIERHGLVDYQYGVWEEQIIAILEECLDLYESSNSSGGGGEGSSNNRRR</sequence>
<feature type="compositionally biased region" description="Low complexity" evidence="1">
    <location>
        <begin position="83"/>
        <end position="100"/>
    </location>
</feature>
<keyword evidence="3" id="KW-1185">Reference proteome</keyword>
<name>A0AAD4HYW6_9PEZI</name>
<feature type="compositionally biased region" description="Polar residues" evidence="1">
    <location>
        <begin position="19"/>
        <end position="28"/>
    </location>
</feature>
<evidence type="ECO:0000313" key="3">
    <source>
        <dbReference type="Proteomes" id="UP001197093"/>
    </source>
</evidence>
<evidence type="ECO:0000256" key="1">
    <source>
        <dbReference type="SAM" id="MobiDB-lite"/>
    </source>
</evidence>
<organism evidence="2 3">
    <name type="scientific">Staphylotrichum longicolle</name>
    <dbReference type="NCBI Taxonomy" id="669026"/>
    <lineage>
        <taxon>Eukaryota</taxon>
        <taxon>Fungi</taxon>
        <taxon>Dikarya</taxon>
        <taxon>Ascomycota</taxon>
        <taxon>Pezizomycotina</taxon>
        <taxon>Sordariomycetes</taxon>
        <taxon>Sordariomycetidae</taxon>
        <taxon>Sordariales</taxon>
        <taxon>Chaetomiaceae</taxon>
        <taxon>Staphylotrichum</taxon>
    </lineage>
</organism>
<comment type="caution">
    <text evidence="2">The sequence shown here is derived from an EMBL/GenBank/DDBJ whole genome shotgun (WGS) entry which is preliminary data.</text>
</comment>
<dbReference type="AlphaFoldDB" id="A0AAD4HYW6"/>
<dbReference type="EMBL" id="JAHCVI010000002">
    <property type="protein sequence ID" value="KAG7289472.1"/>
    <property type="molecule type" value="Genomic_DNA"/>
</dbReference>
<proteinExistence type="predicted"/>
<reference evidence="2" key="1">
    <citation type="submission" date="2023-02" db="EMBL/GenBank/DDBJ databases">
        <authorList>
            <person name="Palmer J.M."/>
        </authorList>
    </citation>
    <scope>NUCLEOTIDE SEQUENCE</scope>
    <source>
        <strain evidence="2">FW57</strain>
    </source>
</reference>
<accession>A0AAD4HYW6</accession>